<dbReference type="GO" id="GO:0051996">
    <property type="term" value="F:squalene synthase [NAD(P)H] activity"/>
    <property type="evidence" value="ECO:0007669"/>
    <property type="project" value="InterPro"/>
</dbReference>
<dbReference type="EMBL" id="FOLQ01000003">
    <property type="protein sequence ID" value="SFD14582.1"/>
    <property type="molecule type" value="Genomic_DNA"/>
</dbReference>
<accession>A0A1I1PY30</accession>
<dbReference type="SFLD" id="SFLDS00005">
    <property type="entry name" value="Isoprenoid_Synthase_Type_I"/>
    <property type="match status" value="1"/>
</dbReference>
<keyword evidence="3" id="KW-1185">Reference proteome</keyword>
<dbReference type="OrthoDB" id="9787280at2"/>
<dbReference type="InterPro" id="IPR044843">
    <property type="entry name" value="Trans_IPPS_bact-type"/>
</dbReference>
<dbReference type="PROSITE" id="PS01045">
    <property type="entry name" value="SQUALEN_PHYTOEN_SYN_2"/>
    <property type="match status" value="1"/>
</dbReference>
<dbReference type="Proteomes" id="UP000198598">
    <property type="component" value="Unassembled WGS sequence"/>
</dbReference>
<reference evidence="2 3" key="1">
    <citation type="submission" date="2016-10" db="EMBL/GenBank/DDBJ databases">
        <authorList>
            <person name="de Groot N.N."/>
        </authorList>
    </citation>
    <scope>NUCLEOTIDE SEQUENCE [LARGE SCALE GENOMIC DNA]</scope>
    <source>
        <strain evidence="2 3">DSM 26130</strain>
    </source>
</reference>
<dbReference type="InterPro" id="IPR033904">
    <property type="entry name" value="Trans_IPPS_HH"/>
</dbReference>
<dbReference type="RefSeq" id="WP_093826043.1">
    <property type="nucleotide sequence ID" value="NZ_FOLQ01000003.1"/>
</dbReference>
<organism evidence="2 3">
    <name type="scientific">Spirosoma endophyticum</name>
    <dbReference type="NCBI Taxonomy" id="662367"/>
    <lineage>
        <taxon>Bacteria</taxon>
        <taxon>Pseudomonadati</taxon>
        <taxon>Bacteroidota</taxon>
        <taxon>Cytophagia</taxon>
        <taxon>Cytophagales</taxon>
        <taxon>Cytophagaceae</taxon>
        <taxon>Spirosoma</taxon>
    </lineage>
</organism>
<evidence type="ECO:0000313" key="3">
    <source>
        <dbReference type="Proteomes" id="UP000198598"/>
    </source>
</evidence>
<sequence>MMALFNKTALECSKLITERYSTSFTLGIKTLDRKFHLPIYAIYGFVRYADEIVDTFHEYDKKTLLDRFKHDAYQAIEEGISLNPILHSFQLVVQQYKIEPELIDAFLKSMEMDLHYQDYNSAGYDDYIYGSAEVVGLMCLRVFCEGNIQEFDRLREPARKLGAAFQKVNFLRDMKSDFIERGRTYFPGVDFNNFCLEEKQSIESDIQRDFDEAYVGIMNLPRGARMGVYLAYMYYQTLFNKIKRLPASRIQNERVRVPNPQKLALLAQTYLKYRLNVL</sequence>
<dbReference type="STRING" id="662367.SAMN05216167_103495"/>
<dbReference type="AlphaFoldDB" id="A0A1I1PY30"/>
<name>A0A1I1PY30_9BACT</name>
<dbReference type="Pfam" id="PF00494">
    <property type="entry name" value="SQS_PSY"/>
    <property type="match status" value="1"/>
</dbReference>
<dbReference type="SUPFAM" id="SSF48576">
    <property type="entry name" value="Terpenoid synthases"/>
    <property type="match status" value="1"/>
</dbReference>
<dbReference type="GO" id="GO:0016117">
    <property type="term" value="P:carotenoid biosynthetic process"/>
    <property type="evidence" value="ECO:0007669"/>
    <property type="project" value="UniProtKB-ARBA"/>
</dbReference>
<keyword evidence="1" id="KW-0808">Transferase</keyword>
<evidence type="ECO:0000256" key="1">
    <source>
        <dbReference type="ARBA" id="ARBA00022679"/>
    </source>
</evidence>
<evidence type="ECO:0000313" key="2">
    <source>
        <dbReference type="EMBL" id="SFD14582.1"/>
    </source>
</evidence>
<proteinExistence type="predicted"/>
<dbReference type="PANTHER" id="PTHR31480">
    <property type="entry name" value="BIFUNCTIONAL LYCOPENE CYCLASE/PHYTOENE SYNTHASE"/>
    <property type="match status" value="1"/>
</dbReference>
<dbReference type="GO" id="GO:0004311">
    <property type="term" value="F:geranylgeranyl diphosphate synthase activity"/>
    <property type="evidence" value="ECO:0007669"/>
    <property type="project" value="InterPro"/>
</dbReference>
<dbReference type="InterPro" id="IPR019845">
    <property type="entry name" value="Squalene/phytoene_synthase_CS"/>
</dbReference>
<dbReference type="InterPro" id="IPR008949">
    <property type="entry name" value="Isoprenoid_synthase_dom_sf"/>
</dbReference>
<dbReference type="SFLD" id="SFLDG01212">
    <property type="entry name" value="Phytoene_synthase_like"/>
    <property type="match status" value="1"/>
</dbReference>
<dbReference type="Gene3D" id="1.10.600.10">
    <property type="entry name" value="Farnesyl Diphosphate Synthase"/>
    <property type="match status" value="1"/>
</dbReference>
<dbReference type="SFLD" id="SFLDG01018">
    <property type="entry name" value="Squalene/Phytoene_Synthase_Lik"/>
    <property type="match status" value="1"/>
</dbReference>
<dbReference type="InterPro" id="IPR002060">
    <property type="entry name" value="Squ/phyt_synthse"/>
</dbReference>
<dbReference type="CDD" id="cd00683">
    <property type="entry name" value="Trans_IPPS_HH"/>
    <property type="match status" value="1"/>
</dbReference>
<protein>
    <submittedName>
        <fullName evidence="2">Phytoene/squalene synthetase</fullName>
    </submittedName>
</protein>
<gene>
    <name evidence="2" type="ORF">SAMN05216167_103495</name>
</gene>